<dbReference type="CDD" id="cd02966">
    <property type="entry name" value="TlpA_like_family"/>
    <property type="match status" value="1"/>
</dbReference>
<dbReference type="Pfam" id="PF00578">
    <property type="entry name" value="AhpC-TSA"/>
    <property type="match status" value="1"/>
</dbReference>
<dbReference type="InterPro" id="IPR013766">
    <property type="entry name" value="Thioredoxin_domain"/>
</dbReference>
<dbReference type="PANTHER" id="PTHR42852:SF17">
    <property type="entry name" value="THIOREDOXIN-LIKE PROTEIN HI_1115"/>
    <property type="match status" value="1"/>
</dbReference>
<dbReference type="GO" id="GO:0015036">
    <property type="term" value="F:disulfide oxidoreductase activity"/>
    <property type="evidence" value="ECO:0007669"/>
    <property type="project" value="UniProtKB-ARBA"/>
</dbReference>
<evidence type="ECO:0000313" key="4">
    <source>
        <dbReference type="Proteomes" id="UP000029995"/>
    </source>
</evidence>
<dbReference type="EMBL" id="JANX01000351">
    <property type="protein sequence ID" value="KGM32249.1"/>
    <property type="molecule type" value="Genomic_DNA"/>
</dbReference>
<feature type="domain" description="Thioredoxin" evidence="2">
    <location>
        <begin position="1"/>
        <end position="138"/>
    </location>
</feature>
<dbReference type="Proteomes" id="UP000029995">
    <property type="component" value="Unassembled WGS sequence"/>
</dbReference>
<sequence length="139" mass="15281">MDGTVVDFARLRGRVVVLNFWATWCAACVPEMPGLDRLAAVEEERGLAVLPVAMDRGGRVSVEAFLRRYRLPHLPMLTDPAEHIGHFRTGNPNGAPFALSALPITYLIDRQSHIRGYVPGAADWRSDAARALLDFIAAT</sequence>
<evidence type="ECO:0000256" key="1">
    <source>
        <dbReference type="ARBA" id="ARBA00023284"/>
    </source>
</evidence>
<dbReference type="AlphaFoldDB" id="A0A0A0D2G6"/>
<proteinExistence type="predicted"/>
<gene>
    <name evidence="3" type="ORF">P409_22530</name>
</gene>
<evidence type="ECO:0000259" key="2">
    <source>
        <dbReference type="PROSITE" id="PS51352"/>
    </source>
</evidence>
<dbReference type="PROSITE" id="PS51352">
    <property type="entry name" value="THIOREDOXIN_2"/>
    <property type="match status" value="1"/>
</dbReference>
<dbReference type="InterPro" id="IPR036249">
    <property type="entry name" value="Thioredoxin-like_sf"/>
</dbReference>
<dbReference type="InterPro" id="IPR050553">
    <property type="entry name" value="Thioredoxin_ResA/DsbE_sf"/>
</dbReference>
<dbReference type="Gene3D" id="3.40.30.10">
    <property type="entry name" value="Glutaredoxin"/>
    <property type="match status" value="1"/>
</dbReference>
<dbReference type="SUPFAM" id="SSF52833">
    <property type="entry name" value="Thioredoxin-like"/>
    <property type="match status" value="1"/>
</dbReference>
<name>A0A0A0D2G6_9PROT</name>
<reference evidence="3 4" key="1">
    <citation type="submission" date="2014-01" db="EMBL/GenBank/DDBJ databases">
        <title>Genome sequence determination for a cystic fibrosis isolate, Inquilinus limosus.</title>
        <authorList>
            <person name="Pino M."/>
            <person name="Di Conza J."/>
            <person name="Gutkind G."/>
        </authorList>
    </citation>
    <scope>NUCLEOTIDE SEQUENCE [LARGE SCALE GENOMIC DNA]</scope>
    <source>
        <strain evidence="3 4">MP06</strain>
    </source>
</reference>
<dbReference type="PANTHER" id="PTHR42852">
    <property type="entry name" value="THIOL:DISULFIDE INTERCHANGE PROTEIN DSBE"/>
    <property type="match status" value="1"/>
</dbReference>
<dbReference type="InterPro" id="IPR017937">
    <property type="entry name" value="Thioredoxin_CS"/>
</dbReference>
<dbReference type="GO" id="GO:0016209">
    <property type="term" value="F:antioxidant activity"/>
    <property type="evidence" value="ECO:0007669"/>
    <property type="project" value="InterPro"/>
</dbReference>
<comment type="caution">
    <text evidence="3">The sequence shown here is derived from an EMBL/GenBank/DDBJ whole genome shotgun (WGS) entry which is preliminary data.</text>
</comment>
<protein>
    <recommendedName>
        <fullName evidence="2">Thioredoxin domain-containing protein</fullName>
    </recommendedName>
</protein>
<keyword evidence="1" id="KW-0676">Redox-active center</keyword>
<organism evidence="3 4">
    <name type="scientific">Inquilinus limosus MP06</name>
    <dbReference type="NCBI Taxonomy" id="1398085"/>
    <lineage>
        <taxon>Bacteria</taxon>
        <taxon>Pseudomonadati</taxon>
        <taxon>Pseudomonadota</taxon>
        <taxon>Alphaproteobacteria</taxon>
        <taxon>Rhodospirillales</taxon>
        <taxon>Rhodospirillaceae</taxon>
        <taxon>Inquilinus</taxon>
    </lineage>
</organism>
<accession>A0A0A0D2G6</accession>
<dbReference type="InterPro" id="IPR000866">
    <property type="entry name" value="AhpC/TSA"/>
</dbReference>
<evidence type="ECO:0000313" key="3">
    <source>
        <dbReference type="EMBL" id="KGM32249.1"/>
    </source>
</evidence>
<dbReference type="PROSITE" id="PS00194">
    <property type="entry name" value="THIOREDOXIN_1"/>
    <property type="match status" value="1"/>
</dbReference>